<keyword evidence="2" id="KW-1185">Reference proteome</keyword>
<accession>A0ABR6Z1V7</accession>
<dbReference type="Proteomes" id="UP000622405">
    <property type="component" value="Unassembled WGS sequence"/>
</dbReference>
<dbReference type="RefSeq" id="WP_186895539.1">
    <property type="nucleotide sequence ID" value="NZ_WJBE01000030.1"/>
</dbReference>
<name>A0ABR6Z1V7_9FIRM</name>
<sequence>MDGIELKRELANVIAMQCLKMITIGEEKRIDGGEPCVFFNFSGHVGGIYIAVYEKGWGPECYPDRDIRLDKYSTSADFKACLAYLQTLQMSRTMEEGSQELCVELDQAVGA</sequence>
<protein>
    <submittedName>
        <fullName evidence="1">Uncharacterized protein</fullName>
    </submittedName>
</protein>
<gene>
    <name evidence="1" type="ORF">GH811_18045</name>
</gene>
<organism evidence="1 2">
    <name type="scientific">Acetobacterium malicum</name>
    <dbReference type="NCBI Taxonomy" id="52692"/>
    <lineage>
        <taxon>Bacteria</taxon>
        <taxon>Bacillati</taxon>
        <taxon>Bacillota</taxon>
        <taxon>Clostridia</taxon>
        <taxon>Eubacteriales</taxon>
        <taxon>Eubacteriaceae</taxon>
        <taxon>Acetobacterium</taxon>
    </lineage>
</organism>
<comment type="caution">
    <text evidence="1">The sequence shown here is derived from an EMBL/GenBank/DDBJ whole genome shotgun (WGS) entry which is preliminary data.</text>
</comment>
<proteinExistence type="predicted"/>
<evidence type="ECO:0000313" key="2">
    <source>
        <dbReference type="Proteomes" id="UP000622405"/>
    </source>
</evidence>
<evidence type="ECO:0000313" key="1">
    <source>
        <dbReference type="EMBL" id="MBC3901503.1"/>
    </source>
</evidence>
<reference evidence="1 2" key="1">
    <citation type="journal article" date="2020" name="mSystems">
        <title>Defining Genomic and Predicted Metabolic Features of the Acetobacterium Genus.</title>
        <authorList>
            <person name="Ross D.E."/>
            <person name="Marshall C.W."/>
            <person name="Gulliver D."/>
            <person name="May H.D."/>
            <person name="Norman R.S."/>
        </authorList>
    </citation>
    <scope>NUCLEOTIDE SEQUENCE [LARGE SCALE GENOMIC DNA]</scope>
    <source>
        <strain evidence="1 2">DSM 4132</strain>
    </source>
</reference>
<dbReference type="EMBL" id="WJBE01000030">
    <property type="protein sequence ID" value="MBC3901503.1"/>
    <property type="molecule type" value="Genomic_DNA"/>
</dbReference>